<comment type="catalytic activity">
    <reaction evidence="6 7 8">
        <text>tRNA(Lys) + L-lysine + ATP = L-lysyl-tRNA(Lys) + AMP + diphosphate</text>
        <dbReference type="Rhea" id="RHEA:20792"/>
        <dbReference type="Rhea" id="RHEA-COMP:9696"/>
        <dbReference type="Rhea" id="RHEA-COMP:9697"/>
        <dbReference type="ChEBI" id="CHEBI:30616"/>
        <dbReference type="ChEBI" id="CHEBI:32551"/>
        <dbReference type="ChEBI" id="CHEBI:33019"/>
        <dbReference type="ChEBI" id="CHEBI:78442"/>
        <dbReference type="ChEBI" id="CHEBI:78529"/>
        <dbReference type="ChEBI" id="CHEBI:456215"/>
        <dbReference type="EC" id="6.1.1.6"/>
    </reaction>
</comment>
<keyword evidence="3 7" id="KW-0547">Nucleotide-binding</keyword>
<proteinExistence type="inferred from homology"/>
<evidence type="ECO:0000313" key="10">
    <source>
        <dbReference type="EMBL" id="PIS23390.1"/>
    </source>
</evidence>
<dbReference type="GO" id="GO:0004824">
    <property type="term" value="F:lysine-tRNA ligase activity"/>
    <property type="evidence" value="ECO:0007669"/>
    <property type="project" value="UniProtKB-UniRule"/>
</dbReference>
<dbReference type="SUPFAM" id="SSF50249">
    <property type="entry name" value="Nucleic acid-binding proteins"/>
    <property type="match status" value="1"/>
</dbReference>
<dbReference type="InterPro" id="IPR002313">
    <property type="entry name" value="Lys-tRNA-ligase_II"/>
</dbReference>
<dbReference type="Pfam" id="PF01336">
    <property type="entry name" value="tRNA_anti-codon"/>
    <property type="match status" value="1"/>
</dbReference>
<dbReference type="PANTHER" id="PTHR42918:SF15">
    <property type="entry name" value="LYSINE--TRNA LIGASE, CHLOROPLASTIC_MITOCHONDRIAL"/>
    <property type="match status" value="1"/>
</dbReference>
<accession>A0A2H0XEL5</accession>
<dbReference type="GO" id="GO:0005524">
    <property type="term" value="F:ATP binding"/>
    <property type="evidence" value="ECO:0007669"/>
    <property type="project" value="UniProtKB-UniRule"/>
</dbReference>
<protein>
    <recommendedName>
        <fullName evidence="7">Lysine--tRNA ligase</fullName>
        <ecNumber evidence="7">6.1.1.6</ecNumber>
    </recommendedName>
    <alternativeName>
        <fullName evidence="7">Lysyl-tRNA synthetase</fullName>
        <shortName evidence="7">LysRS</shortName>
    </alternativeName>
</protein>
<dbReference type="NCBIfam" id="TIGR00499">
    <property type="entry name" value="lysS_bact"/>
    <property type="match status" value="1"/>
</dbReference>
<organism evidence="10 11">
    <name type="scientific">candidate division WWE3 bacterium CG08_land_8_20_14_0_20_40_13</name>
    <dbReference type="NCBI Taxonomy" id="1975084"/>
    <lineage>
        <taxon>Bacteria</taxon>
        <taxon>Katanobacteria</taxon>
    </lineage>
</organism>
<comment type="caution">
    <text evidence="10">The sequence shown here is derived from an EMBL/GenBank/DDBJ whole genome shotgun (WGS) entry which is preliminary data.</text>
</comment>
<dbReference type="Gene3D" id="2.40.50.140">
    <property type="entry name" value="Nucleic acid-binding proteins"/>
    <property type="match status" value="1"/>
</dbReference>
<evidence type="ECO:0000256" key="7">
    <source>
        <dbReference type="HAMAP-Rule" id="MF_00252"/>
    </source>
</evidence>
<keyword evidence="2 7" id="KW-0479">Metal-binding</keyword>
<comment type="cofactor">
    <cofactor evidence="7 8">
        <name>Mg(2+)</name>
        <dbReference type="ChEBI" id="CHEBI:18420"/>
    </cofactor>
    <text evidence="7 8">Binds 3 Mg(2+) ions per subunit.</text>
</comment>
<dbReference type="GO" id="GO:0000049">
    <property type="term" value="F:tRNA binding"/>
    <property type="evidence" value="ECO:0007669"/>
    <property type="project" value="TreeGrafter"/>
</dbReference>
<evidence type="ECO:0000259" key="9">
    <source>
        <dbReference type="PROSITE" id="PS50862"/>
    </source>
</evidence>
<dbReference type="Gene3D" id="3.30.930.10">
    <property type="entry name" value="Bira Bifunctional Protein, Domain 2"/>
    <property type="match status" value="1"/>
</dbReference>
<dbReference type="PROSITE" id="PS50862">
    <property type="entry name" value="AA_TRNA_LIGASE_II"/>
    <property type="match status" value="1"/>
</dbReference>
<comment type="subcellular location">
    <subcellularLocation>
        <location evidence="7">Cytoplasm</location>
    </subcellularLocation>
</comment>
<sequence length="484" mass="55349">MEESLENVKEARLRNLRDIKNLRENPYPSSLKFVKTPSQIALANKLGDVVAVAGRITNKRSFGAITFLDLEDTSGHIQLLAKKDSLKEQKFELSKLIDIGDFIEAQGPLFKTNAGETTLEINDFNILTKSLRPLPSKHFGLKDEEERYRQRYVDLAINSELRDLFVQKALFWKTIRDFLSGKGFLEVETPVLENTAGGADAEPFITHHNALDCDLYLRISMGELWQKRLMVGGFEKTFEIGRQFRNEGISREHLQDYTQMEFYWAYANYKDSMKLVEEMYKKVALKTFGTMRFNINGMDVDLEKPWVTIDYTKTIKDKLGLDIQKASFEEINAKIGSLKLPNTSNNPKFRLIDLLWKHVRREIPGPAFLVGHPVEVSPLAKRDSKNPAVVERYQIIIAGSELGNGYSELNDPIDQENRFKEQQTARDAGDTEAQMYDADFVRALEYGMPPVTGFGLSERLFAFLAGKSVRECVMFPLQKPEKYA</sequence>
<evidence type="ECO:0000256" key="5">
    <source>
        <dbReference type="ARBA" id="ARBA00023146"/>
    </source>
</evidence>
<dbReference type="InterPro" id="IPR018149">
    <property type="entry name" value="Lys-tRNA-synth_II_C"/>
</dbReference>
<dbReference type="PRINTS" id="PR00982">
    <property type="entry name" value="TRNASYNTHLYS"/>
</dbReference>
<evidence type="ECO:0000256" key="3">
    <source>
        <dbReference type="ARBA" id="ARBA00022741"/>
    </source>
</evidence>
<dbReference type="AlphaFoldDB" id="A0A2H0XEL5"/>
<evidence type="ECO:0000256" key="4">
    <source>
        <dbReference type="ARBA" id="ARBA00022840"/>
    </source>
</evidence>
<dbReference type="InterPro" id="IPR045864">
    <property type="entry name" value="aa-tRNA-synth_II/BPL/LPL"/>
</dbReference>
<dbReference type="PANTHER" id="PTHR42918">
    <property type="entry name" value="LYSYL-TRNA SYNTHETASE"/>
    <property type="match status" value="1"/>
</dbReference>
<dbReference type="Proteomes" id="UP000230340">
    <property type="component" value="Unassembled WGS sequence"/>
</dbReference>
<evidence type="ECO:0000313" key="11">
    <source>
        <dbReference type="Proteomes" id="UP000230340"/>
    </source>
</evidence>
<keyword evidence="7" id="KW-0963">Cytoplasm</keyword>
<feature type="binding site" evidence="7">
    <location>
        <position position="401"/>
    </location>
    <ligand>
        <name>Mg(2+)</name>
        <dbReference type="ChEBI" id="CHEBI:18420"/>
        <label>2</label>
    </ligand>
</feature>
<reference evidence="11" key="1">
    <citation type="submission" date="2017-09" db="EMBL/GenBank/DDBJ databases">
        <title>Depth-based differentiation of microbial function through sediment-hosted aquifers and enrichment of novel symbionts in the deep terrestrial subsurface.</title>
        <authorList>
            <person name="Probst A.J."/>
            <person name="Ladd B."/>
            <person name="Jarett J.K."/>
            <person name="Geller-Mcgrath D.E."/>
            <person name="Sieber C.M.K."/>
            <person name="Emerson J.B."/>
            <person name="Anantharaman K."/>
            <person name="Thomas B.C."/>
            <person name="Malmstrom R."/>
            <person name="Stieglmeier M."/>
            <person name="Klingl A."/>
            <person name="Woyke T."/>
            <person name="Ryan C.M."/>
            <person name="Banfield J.F."/>
        </authorList>
    </citation>
    <scope>NUCLEOTIDE SEQUENCE [LARGE SCALE GENOMIC DNA]</scope>
</reference>
<evidence type="ECO:0000256" key="6">
    <source>
        <dbReference type="ARBA" id="ARBA00048573"/>
    </source>
</evidence>
<dbReference type="EMBL" id="PEYT01000004">
    <property type="protein sequence ID" value="PIS23390.1"/>
    <property type="molecule type" value="Genomic_DNA"/>
</dbReference>
<keyword evidence="4 7" id="KW-0067">ATP-binding</keyword>
<dbReference type="GO" id="GO:0000287">
    <property type="term" value="F:magnesium ion binding"/>
    <property type="evidence" value="ECO:0007669"/>
    <property type="project" value="UniProtKB-UniRule"/>
</dbReference>
<dbReference type="InterPro" id="IPR006195">
    <property type="entry name" value="aa-tRNA-synth_II"/>
</dbReference>
<keyword evidence="7 8" id="KW-0460">Magnesium</keyword>
<evidence type="ECO:0000256" key="1">
    <source>
        <dbReference type="ARBA" id="ARBA00022598"/>
    </source>
</evidence>
<feature type="domain" description="Aminoacyl-transfer RNA synthetases class-II family profile" evidence="9">
    <location>
        <begin position="173"/>
        <end position="476"/>
    </location>
</feature>
<feature type="binding site" evidence="7">
    <location>
        <position position="401"/>
    </location>
    <ligand>
        <name>Mg(2+)</name>
        <dbReference type="ChEBI" id="CHEBI:18420"/>
        <label>1</label>
    </ligand>
</feature>
<evidence type="ECO:0000256" key="2">
    <source>
        <dbReference type="ARBA" id="ARBA00022723"/>
    </source>
</evidence>
<dbReference type="EC" id="6.1.1.6" evidence="7"/>
<keyword evidence="5 7" id="KW-0030">Aminoacyl-tRNA synthetase</keyword>
<evidence type="ECO:0000256" key="8">
    <source>
        <dbReference type="RuleBase" id="RU000336"/>
    </source>
</evidence>
<dbReference type="NCBIfam" id="NF001756">
    <property type="entry name" value="PRK00484.1"/>
    <property type="match status" value="1"/>
</dbReference>
<dbReference type="HAMAP" id="MF_00252">
    <property type="entry name" value="Lys_tRNA_synth_class2"/>
    <property type="match status" value="1"/>
</dbReference>
<dbReference type="InterPro" id="IPR044136">
    <property type="entry name" value="Lys-tRNA-ligase_II_N"/>
</dbReference>
<name>A0A2H0XEL5_UNCKA</name>
<comment type="caution">
    <text evidence="7">Lacks conserved residue(s) required for the propagation of feature annotation.</text>
</comment>
<keyword evidence="1 7" id="KW-0436">Ligase</keyword>
<comment type="similarity">
    <text evidence="7">Belongs to the class-II aminoacyl-tRNA synthetase family.</text>
</comment>
<dbReference type="GO" id="GO:0006430">
    <property type="term" value="P:lysyl-tRNA aminoacylation"/>
    <property type="evidence" value="ECO:0007669"/>
    <property type="project" value="UniProtKB-UniRule"/>
</dbReference>
<dbReference type="InterPro" id="IPR012340">
    <property type="entry name" value="NA-bd_OB-fold"/>
</dbReference>
<dbReference type="Pfam" id="PF00152">
    <property type="entry name" value="tRNA-synt_2"/>
    <property type="match status" value="1"/>
</dbReference>
<dbReference type="CDD" id="cd04322">
    <property type="entry name" value="LysRS_N"/>
    <property type="match status" value="1"/>
</dbReference>
<gene>
    <name evidence="7 10" type="primary">lysS</name>
    <name evidence="10" type="ORF">COT49_00890</name>
</gene>
<dbReference type="InterPro" id="IPR004364">
    <property type="entry name" value="Aa-tRNA-synt_II"/>
</dbReference>
<dbReference type="SUPFAM" id="SSF55681">
    <property type="entry name" value="Class II aaRS and biotin synthetases"/>
    <property type="match status" value="1"/>
</dbReference>
<dbReference type="InterPro" id="IPR004365">
    <property type="entry name" value="NA-bd_OB_tRNA"/>
</dbReference>
<dbReference type="GO" id="GO:0005829">
    <property type="term" value="C:cytosol"/>
    <property type="evidence" value="ECO:0007669"/>
    <property type="project" value="TreeGrafter"/>
</dbReference>
<comment type="subunit">
    <text evidence="7">Homodimer.</text>
</comment>
<keyword evidence="7" id="KW-0648">Protein biosynthesis</keyword>